<organism evidence="1 2">
    <name type="scientific">Flexistipes sinusarabici</name>
    <dbReference type="NCBI Taxonomy" id="2352"/>
    <lineage>
        <taxon>Bacteria</taxon>
        <taxon>Pseudomonadati</taxon>
        <taxon>Deferribacterota</taxon>
        <taxon>Deferribacteres</taxon>
        <taxon>Deferribacterales</taxon>
        <taxon>Flexistipitaceae</taxon>
        <taxon>Flexistipes</taxon>
    </lineage>
</organism>
<reference evidence="1 2" key="1">
    <citation type="journal article" date="2018" name="Nat. Biotechnol.">
        <title>A standardized bacterial taxonomy based on genome phylogeny substantially revises the tree of life.</title>
        <authorList>
            <person name="Parks D.H."/>
            <person name="Chuvochina M."/>
            <person name="Waite D.W."/>
            <person name="Rinke C."/>
            <person name="Skarshewski A."/>
            <person name="Chaumeil P.A."/>
            <person name="Hugenholtz P."/>
        </authorList>
    </citation>
    <scope>NUCLEOTIDE SEQUENCE [LARGE SCALE GENOMIC DNA]</scope>
    <source>
        <strain evidence="1">UBA8672</strain>
    </source>
</reference>
<gene>
    <name evidence="1" type="ORF">DHM44_10070</name>
</gene>
<comment type="caution">
    <text evidence="1">The sequence shown here is derived from an EMBL/GenBank/DDBJ whole genome shotgun (WGS) entry which is preliminary data.</text>
</comment>
<protein>
    <submittedName>
        <fullName evidence="1">Uncharacterized protein</fullName>
    </submittedName>
</protein>
<dbReference type="AlphaFoldDB" id="A0A3D5QDV0"/>
<dbReference type="Proteomes" id="UP000262325">
    <property type="component" value="Unassembled WGS sequence"/>
</dbReference>
<accession>A0A3D5QDV0</accession>
<dbReference type="EMBL" id="DPPF01000213">
    <property type="protein sequence ID" value="HCW94011.1"/>
    <property type="molecule type" value="Genomic_DNA"/>
</dbReference>
<proteinExistence type="predicted"/>
<sequence>MTYIVIIDPLVCGEKSLLLFGKRPLRFGRGDILCHFDELQIGSEEKSHTLFGKISLDYARDDRKLFFQPAPST</sequence>
<name>A0A3D5QDV0_FLESI</name>
<evidence type="ECO:0000313" key="2">
    <source>
        <dbReference type="Proteomes" id="UP000262325"/>
    </source>
</evidence>
<evidence type="ECO:0000313" key="1">
    <source>
        <dbReference type="EMBL" id="HCW94011.1"/>
    </source>
</evidence>